<dbReference type="EMBL" id="CP002282">
    <property type="protein sequence ID" value="ADO83816.1"/>
    <property type="molecule type" value="Genomic_DNA"/>
</dbReference>
<gene>
    <name evidence="1" type="ordered locus">Ilyop_2045</name>
</gene>
<protein>
    <submittedName>
        <fullName evidence="1">Uncharacterized protein</fullName>
    </submittedName>
</protein>
<name>E3HBQ4_ILYPC</name>
<geneLocation type="plasmid" evidence="1 2">
    <name>pILYOP01</name>
</geneLocation>
<evidence type="ECO:0000313" key="2">
    <source>
        <dbReference type="Proteomes" id="UP000006875"/>
    </source>
</evidence>
<organism evidence="1 2">
    <name type="scientific">Ilyobacter polytropus (strain ATCC 51220 / DSM 2926 / LMG 16218 / CuHBu1)</name>
    <dbReference type="NCBI Taxonomy" id="572544"/>
    <lineage>
        <taxon>Bacteria</taxon>
        <taxon>Fusobacteriati</taxon>
        <taxon>Fusobacteriota</taxon>
        <taxon>Fusobacteriia</taxon>
        <taxon>Fusobacteriales</taxon>
        <taxon>Fusobacteriaceae</taxon>
        <taxon>Ilyobacter</taxon>
    </lineage>
</organism>
<sequence length="103" mass="11959">MIIYDIDKIIREPLKVKMRGEEHEVNEPTLRTFGIIQKELEERLEADPIEGQKWLIKLLVPTIRLEDITNSELSILGRICTKVLSGKHMGKIPSPEEIMKRIL</sequence>
<reference evidence="1 2" key="1">
    <citation type="journal article" date="2010" name="Stand. Genomic Sci.">
        <title>Complete genome sequence of Ilyobacter polytropus type strain (CuHbu1).</title>
        <authorList>
            <person name="Sikorski J."/>
            <person name="Chertkov O."/>
            <person name="Lapidus A."/>
            <person name="Nolan M."/>
            <person name="Lucas S."/>
            <person name="Del Rio T.G."/>
            <person name="Tice H."/>
            <person name="Cheng J.F."/>
            <person name="Tapia R."/>
            <person name="Han C."/>
            <person name="Goodwin L."/>
            <person name="Pitluck S."/>
            <person name="Liolios K."/>
            <person name="Ivanova N."/>
            <person name="Mavromatis K."/>
            <person name="Mikhailova N."/>
            <person name="Pati A."/>
            <person name="Chen A."/>
            <person name="Palaniappan K."/>
            <person name="Land M."/>
            <person name="Hauser L."/>
            <person name="Chang Y.J."/>
            <person name="Jeffries C.D."/>
            <person name="Brambilla E."/>
            <person name="Yasawong M."/>
            <person name="Rohde M."/>
            <person name="Pukall R."/>
            <person name="Spring S."/>
            <person name="Goker M."/>
            <person name="Woyke T."/>
            <person name="Bristow J."/>
            <person name="Eisen J.A."/>
            <person name="Markowitz V."/>
            <person name="Hugenholtz P."/>
            <person name="Kyrpides N.C."/>
            <person name="Klenk H.P."/>
        </authorList>
    </citation>
    <scope>NUCLEOTIDE SEQUENCE [LARGE SCALE GENOMIC DNA]</scope>
    <source>
        <strain evidence="2">ATCC 51220 / DSM 2926 / LMG 16218 / CuHBu1</strain>
        <plasmid evidence="2">pILYOP01</plasmid>
    </source>
</reference>
<keyword evidence="1" id="KW-0614">Plasmid</keyword>
<accession>E3HBQ4</accession>
<proteinExistence type="predicted"/>
<dbReference type="KEGG" id="ipo:Ilyop_2045"/>
<evidence type="ECO:0000313" key="1">
    <source>
        <dbReference type="EMBL" id="ADO83816.1"/>
    </source>
</evidence>
<keyword evidence="2" id="KW-1185">Reference proteome</keyword>
<dbReference type="HOGENOM" id="CLU_2259957_0_0_0"/>
<dbReference type="AlphaFoldDB" id="E3HBQ4"/>
<dbReference type="Proteomes" id="UP000006875">
    <property type="component" value="Plasmid pILYOP01"/>
</dbReference>
<dbReference type="RefSeq" id="WP_013388478.1">
    <property type="nucleotide sequence ID" value="NC_014633.1"/>
</dbReference>